<dbReference type="InterPro" id="IPR053342">
    <property type="entry name" value="Exosome_cofactor/PTGS_suppr"/>
</dbReference>
<feature type="region of interest" description="Disordered" evidence="1">
    <location>
        <begin position="310"/>
        <end position="333"/>
    </location>
</feature>
<name>A0A8S0PI28_OLEEU</name>
<dbReference type="EMBL" id="CACTIH010000073">
    <property type="protein sequence ID" value="CAA2949717.1"/>
    <property type="molecule type" value="Genomic_DNA"/>
</dbReference>
<sequence length="333" mass="36903">MHCDCNRCTHLQIPIYNGFASISRSDLLSANIGTASGGKKQPGKQVAEKPQQSQSSRNLPSNWEEFVSDWEDTAEGSSSQATDIVRKSKSADYAYLLSEAKAQSVILPISIHNSMMSLMGLGLLLSARGQGNISWIADDDFKLEDKSTTSYEAPFLSLNMHALAEQLAKANVSKRLFAEPDLLTLELIDELQESSEDEIDFGQISYGTHDVETNNNVSSLSQEPEENILKQHNRESISSATTITRDLTVPTATDQRPFSELISNFNVDLATKKSTRFEAAYAEAELDMLLDSISETKFFEISSVTKRSNNLTRVQQEDESRMDPAKSLNNVMN</sequence>
<accession>A0A8S0PI28</accession>
<gene>
    <name evidence="2" type="ORF">OLEA9_A067579</name>
</gene>
<evidence type="ECO:0000256" key="1">
    <source>
        <dbReference type="SAM" id="MobiDB-lite"/>
    </source>
</evidence>
<evidence type="ECO:0000313" key="2">
    <source>
        <dbReference type="EMBL" id="CAA2949717.1"/>
    </source>
</evidence>
<organism evidence="2 3">
    <name type="scientific">Olea europaea subsp. europaea</name>
    <dbReference type="NCBI Taxonomy" id="158383"/>
    <lineage>
        <taxon>Eukaryota</taxon>
        <taxon>Viridiplantae</taxon>
        <taxon>Streptophyta</taxon>
        <taxon>Embryophyta</taxon>
        <taxon>Tracheophyta</taxon>
        <taxon>Spermatophyta</taxon>
        <taxon>Magnoliopsida</taxon>
        <taxon>eudicotyledons</taxon>
        <taxon>Gunneridae</taxon>
        <taxon>Pentapetalae</taxon>
        <taxon>asterids</taxon>
        <taxon>lamiids</taxon>
        <taxon>Lamiales</taxon>
        <taxon>Oleaceae</taxon>
        <taxon>Oleeae</taxon>
        <taxon>Olea</taxon>
    </lineage>
</organism>
<comment type="caution">
    <text evidence="2">The sequence shown here is derived from an EMBL/GenBank/DDBJ whole genome shotgun (WGS) entry which is preliminary data.</text>
</comment>
<keyword evidence="3" id="KW-1185">Reference proteome</keyword>
<dbReference type="OrthoDB" id="685075at2759"/>
<feature type="compositionally biased region" description="Basic and acidic residues" evidence="1">
    <location>
        <begin position="315"/>
        <end position="324"/>
    </location>
</feature>
<evidence type="ECO:0000313" key="3">
    <source>
        <dbReference type="Proteomes" id="UP000594638"/>
    </source>
</evidence>
<dbReference type="Gramene" id="OE9A067579T1">
    <property type="protein sequence ID" value="OE9A067579C1"/>
    <property type="gene ID" value="OE9A067579"/>
</dbReference>
<dbReference type="Proteomes" id="UP000594638">
    <property type="component" value="Unassembled WGS sequence"/>
</dbReference>
<dbReference type="PANTHER" id="PTHR37260:SF2">
    <property type="entry name" value="PROTEIN ECERIFERUM 16"/>
    <property type="match status" value="1"/>
</dbReference>
<dbReference type="AlphaFoldDB" id="A0A8S0PI28"/>
<protein>
    <submittedName>
        <fullName evidence="2">Uncharacterized protein</fullName>
    </submittedName>
</protein>
<dbReference type="PANTHER" id="PTHR37260">
    <property type="entry name" value="PHOSPHORELAY PROTEIN"/>
    <property type="match status" value="1"/>
</dbReference>
<feature type="region of interest" description="Disordered" evidence="1">
    <location>
        <begin position="33"/>
        <end position="61"/>
    </location>
</feature>
<proteinExistence type="predicted"/>
<reference evidence="2 3" key="1">
    <citation type="submission" date="2019-12" db="EMBL/GenBank/DDBJ databases">
        <authorList>
            <person name="Alioto T."/>
            <person name="Alioto T."/>
            <person name="Gomez Garrido J."/>
        </authorList>
    </citation>
    <scope>NUCLEOTIDE SEQUENCE [LARGE SCALE GENOMIC DNA]</scope>
</reference>
<feature type="compositionally biased region" description="Polar residues" evidence="1">
    <location>
        <begin position="50"/>
        <end position="61"/>
    </location>
</feature>